<sequence length="324" mass="36390">MVGVLSYRVASGVVLQAVHFSPYEYDLHVSEVSQRPFDLFMNKFRLSVNALEIGLRFPLYPLVVSCLQHRRVSPSQIMQNSWCYIIVFIGECRVTGIVLTLTLFLACFCLSKGQGSYYLISRSGFCVCGAPSNNVGWKSRFFINAFQGWDFGLKWTRRDIDNSPSLLIKEKAEQVVRLRGIFSSKAIKSMKEAWLVEAGLSPDPAGTTRSSQPPSNPAVEVSVTHGADHTEMGPMVGATRGVEPPTNKTKVLVVSQPRSMRDLYRFRARYQNEPFLAREMEDLQKMSRDGPLEARWAMLTLKSKVWADGADAQLFYWGSSAPLL</sequence>
<evidence type="ECO:0000259" key="1">
    <source>
        <dbReference type="Pfam" id="PF04195"/>
    </source>
</evidence>
<dbReference type="InterPro" id="IPR007321">
    <property type="entry name" value="Transposase_28"/>
</dbReference>
<comment type="caution">
    <text evidence="2">The sequence shown here is derived from an EMBL/GenBank/DDBJ whole genome shotgun (WGS) entry which is preliminary data.</text>
</comment>
<accession>A0A427B1Z7</accession>
<dbReference type="EMBL" id="AMZH03000684">
    <property type="protein sequence ID" value="RRT82475.1"/>
    <property type="molecule type" value="Genomic_DNA"/>
</dbReference>
<proteinExistence type="predicted"/>
<evidence type="ECO:0000313" key="3">
    <source>
        <dbReference type="Proteomes" id="UP000287651"/>
    </source>
</evidence>
<dbReference type="Proteomes" id="UP000287651">
    <property type="component" value="Unassembled WGS sequence"/>
</dbReference>
<protein>
    <recommendedName>
        <fullName evidence="1">Transposase (putative) gypsy type domain-containing protein</fullName>
    </recommendedName>
</protein>
<gene>
    <name evidence="2" type="ORF">B296_00000984</name>
</gene>
<dbReference type="Pfam" id="PF04195">
    <property type="entry name" value="Transposase_28"/>
    <property type="match status" value="1"/>
</dbReference>
<name>A0A427B1Z7_ENSVE</name>
<reference evidence="2 3" key="1">
    <citation type="journal article" date="2014" name="Agronomy (Basel)">
        <title>A Draft Genome Sequence for Ensete ventricosum, the Drought-Tolerant Tree Against Hunger.</title>
        <authorList>
            <person name="Harrison J."/>
            <person name="Moore K.A."/>
            <person name="Paszkiewicz K."/>
            <person name="Jones T."/>
            <person name="Grant M."/>
            <person name="Ambacheew D."/>
            <person name="Muzemil S."/>
            <person name="Studholme D.J."/>
        </authorList>
    </citation>
    <scope>NUCLEOTIDE SEQUENCE [LARGE SCALE GENOMIC DNA]</scope>
</reference>
<dbReference type="AlphaFoldDB" id="A0A427B1Z7"/>
<organism evidence="2 3">
    <name type="scientific">Ensete ventricosum</name>
    <name type="common">Abyssinian banana</name>
    <name type="synonym">Musa ensete</name>
    <dbReference type="NCBI Taxonomy" id="4639"/>
    <lineage>
        <taxon>Eukaryota</taxon>
        <taxon>Viridiplantae</taxon>
        <taxon>Streptophyta</taxon>
        <taxon>Embryophyta</taxon>
        <taxon>Tracheophyta</taxon>
        <taxon>Spermatophyta</taxon>
        <taxon>Magnoliopsida</taxon>
        <taxon>Liliopsida</taxon>
        <taxon>Zingiberales</taxon>
        <taxon>Musaceae</taxon>
        <taxon>Ensete</taxon>
    </lineage>
</organism>
<evidence type="ECO:0000313" key="2">
    <source>
        <dbReference type="EMBL" id="RRT82475.1"/>
    </source>
</evidence>
<feature type="domain" description="Transposase (putative) gypsy type" evidence="1">
    <location>
        <begin position="48"/>
        <end position="111"/>
    </location>
</feature>